<feature type="domain" description="Ig-like" evidence="2">
    <location>
        <begin position="1"/>
        <end position="89"/>
    </location>
</feature>
<dbReference type="InterPro" id="IPR013783">
    <property type="entry name" value="Ig-like_fold"/>
</dbReference>
<dbReference type="GeneTree" id="ENSGT01110000267173"/>
<dbReference type="Gene3D" id="2.60.40.10">
    <property type="entry name" value="Immunoglobulins"/>
    <property type="match status" value="6"/>
</dbReference>
<feature type="domain" description="Ig-like" evidence="2">
    <location>
        <begin position="190"/>
        <end position="278"/>
    </location>
</feature>
<feature type="domain" description="Ig-like" evidence="2">
    <location>
        <begin position="97"/>
        <end position="185"/>
    </location>
</feature>
<keyword evidence="1" id="KW-0393">Immunoglobulin domain</keyword>
<dbReference type="FunFam" id="2.60.40.10:FF:000022">
    <property type="entry name" value="Cardiac titin"/>
    <property type="match status" value="6"/>
</dbReference>
<accession>A0A3B5A4S5</accession>
<feature type="domain" description="Ig-like" evidence="2">
    <location>
        <begin position="470"/>
        <end position="560"/>
    </location>
</feature>
<dbReference type="InterPro" id="IPR007110">
    <property type="entry name" value="Ig-like_dom"/>
</dbReference>
<organism evidence="3">
    <name type="scientific">Stegastes partitus</name>
    <name type="common">bicolor damselfish</name>
    <dbReference type="NCBI Taxonomy" id="144197"/>
    <lineage>
        <taxon>Eukaryota</taxon>
        <taxon>Metazoa</taxon>
        <taxon>Chordata</taxon>
        <taxon>Craniata</taxon>
        <taxon>Vertebrata</taxon>
        <taxon>Euteleostomi</taxon>
        <taxon>Actinopterygii</taxon>
        <taxon>Neopterygii</taxon>
        <taxon>Teleostei</taxon>
        <taxon>Neoteleostei</taxon>
        <taxon>Acanthomorphata</taxon>
        <taxon>Ovalentaria</taxon>
        <taxon>Pomacentridae</taxon>
        <taxon>Stegastes</taxon>
    </lineage>
</organism>
<dbReference type="Ensembl" id="ENSSPAT00000016534.1">
    <property type="protein sequence ID" value="ENSSPAP00000016273.1"/>
    <property type="gene ID" value="ENSSPAG00000012256.1"/>
</dbReference>
<name>A0A3B5A4S5_9TELE</name>
<dbReference type="PANTHER" id="PTHR10075">
    <property type="entry name" value="BASIGIN RELATED"/>
    <property type="match status" value="1"/>
</dbReference>
<dbReference type="AlphaFoldDB" id="A0A3B5A4S5"/>
<sequence>MFQEGAPASISVTAGDSATLQCTISGSPELKVKWFKDGKEMIAGRKYKMTLKENTAILKILTADKGDTSEYKMEVSNKVGKDQCTCSVSVIDRAVPPSFTKTLKKVDGSVGSSVALECRVSGSQPMVVTWYKDNKEIHSDDKYKVDFSESSASVTITGLDQSHGGVYTCRASNEAGEKETSGTLSIKEPPAFTVKPESQDASPGSNVVLKSSFTGSAPLVVKWFREEKEVFTGGKCFIKKDASSSSLELHSVKPSDSAKYTCQVSNDAGKVDCTAVLFVKEAPTFTMKPEPSQLVRTGHPLKLSCKVQGSPVITVTWFKNGSEVISDHRHTMSFDSSIATLQVESCSVQDSGDYVCVATSEAGRDQCSSSVTVKEPPVFMRPFESAELVKGSDILLEGTLSGSAPFETSCFLNDKLIRNDKRHKVSVENDTVTLHISNCESADAGLFQCTVTNDVGETSCSCHISLKESPSFVQRLEDVSCMVGSEISMRCMLSGSLPMTFSWIKDDHELTEDEHVKMSSETKSAVLNLKNAQLSHGGKYVFEAQNKAGTQRCAAVLIVTGL</sequence>
<evidence type="ECO:0000313" key="3">
    <source>
        <dbReference type="Ensembl" id="ENSSPAP00000016273.1"/>
    </source>
</evidence>
<dbReference type="STRING" id="144197.ENSSPAP00000016273"/>
<reference evidence="3" key="1">
    <citation type="submission" date="2023-09" db="UniProtKB">
        <authorList>
            <consortium name="Ensembl"/>
        </authorList>
    </citation>
    <scope>IDENTIFICATION</scope>
</reference>
<dbReference type="InterPro" id="IPR013098">
    <property type="entry name" value="Ig_I-set"/>
</dbReference>
<evidence type="ECO:0000259" key="2">
    <source>
        <dbReference type="PROSITE" id="PS50835"/>
    </source>
</evidence>
<dbReference type="InterPro" id="IPR036179">
    <property type="entry name" value="Ig-like_dom_sf"/>
</dbReference>
<evidence type="ECO:0000256" key="1">
    <source>
        <dbReference type="ARBA" id="ARBA00023319"/>
    </source>
</evidence>
<dbReference type="InterPro" id="IPR003599">
    <property type="entry name" value="Ig_sub"/>
</dbReference>
<protein>
    <recommendedName>
        <fullName evidence="2">Ig-like domain-containing protein</fullName>
    </recommendedName>
</protein>
<dbReference type="SMART" id="SM00409">
    <property type="entry name" value="IG"/>
    <property type="match status" value="6"/>
</dbReference>
<dbReference type="GO" id="GO:0007399">
    <property type="term" value="P:nervous system development"/>
    <property type="evidence" value="ECO:0007669"/>
    <property type="project" value="UniProtKB-ARBA"/>
</dbReference>
<dbReference type="SMART" id="SM00406">
    <property type="entry name" value="IGv"/>
    <property type="match status" value="2"/>
</dbReference>
<dbReference type="SUPFAM" id="SSF48726">
    <property type="entry name" value="Immunoglobulin"/>
    <property type="match status" value="6"/>
</dbReference>
<dbReference type="InterPro" id="IPR003598">
    <property type="entry name" value="Ig_sub2"/>
</dbReference>
<dbReference type="CDD" id="cd00096">
    <property type="entry name" value="Ig"/>
    <property type="match status" value="2"/>
</dbReference>
<dbReference type="SMART" id="SM00408">
    <property type="entry name" value="IGc2"/>
    <property type="match status" value="5"/>
</dbReference>
<dbReference type="PROSITE" id="PS50835">
    <property type="entry name" value="IG_LIKE"/>
    <property type="match status" value="6"/>
</dbReference>
<dbReference type="InterPro" id="IPR013106">
    <property type="entry name" value="Ig_V-set"/>
</dbReference>
<dbReference type="Pfam" id="PF07679">
    <property type="entry name" value="I-set"/>
    <property type="match status" value="6"/>
</dbReference>
<feature type="domain" description="Ig-like" evidence="2">
    <location>
        <begin position="283"/>
        <end position="372"/>
    </location>
</feature>
<dbReference type="PANTHER" id="PTHR10075:SF101">
    <property type="entry name" value="ZWEI IG DOMAIN PROTEIN ZIG-3"/>
    <property type="match status" value="1"/>
</dbReference>
<proteinExistence type="predicted"/>
<feature type="domain" description="Ig-like" evidence="2">
    <location>
        <begin position="376"/>
        <end position="465"/>
    </location>
</feature>